<evidence type="ECO:0000256" key="1">
    <source>
        <dbReference type="SAM" id="MobiDB-lite"/>
    </source>
</evidence>
<evidence type="ECO:0000313" key="4">
    <source>
        <dbReference type="EMBL" id="KAJ0408010.1"/>
    </source>
</evidence>
<feature type="transmembrane region" description="Helical" evidence="2">
    <location>
        <begin position="117"/>
        <end position="139"/>
    </location>
</feature>
<dbReference type="PANTHER" id="PTHR30221">
    <property type="entry name" value="SMALL-CONDUCTANCE MECHANOSENSITIVE CHANNEL"/>
    <property type="match status" value="1"/>
</dbReference>
<dbReference type="InterPro" id="IPR010920">
    <property type="entry name" value="LSM_dom_sf"/>
</dbReference>
<evidence type="ECO:0000313" key="5">
    <source>
        <dbReference type="Proteomes" id="UP001209570"/>
    </source>
</evidence>
<dbReference type="InterPro" id="IPR006685">
    <property type="entry name" value="MscS_channel_2nd"/>
</dbReference>
<name>A0AAD5M9V7_PYTIN</name>
<dbReference type="Proteomes" id="UP001209570">
    <property type="component" value="Unassembled WGS sequence"/>
</dbReference>
<gene>
    <name evidence="4" type="ORF">P43SY_000214</name>
</gene>
<keyword evidence="5" id="KW-1185">Reference proteome</keyword>
<evidence type="ECO:0000259" key="3">
    <source>
        <dbReference type="Pfam" id="PF00924"/>
    </source>
</evidence>
<accession>A0AAD5M9V7</accession>
<feature type="transmembrane region" description="Helical" evidence="2">
    <location>
        <begin position="35"/>
        <end position="57"/>
    </location>
</feature>
<dbReference type="Pfam" id="PF00924">
    <property type="entry name" value="MS_channel_2nd"/>
    <property type="match status" value="1"/>
</dbReference>
<feature type="transmembrane region" description="Helical" evidence="2">
    <location>
        <begin position="194"/>
        <end position="216"/>
    </location>
</feature>
<proteinExistence type="predicted"/>
<dbReference type="InterPro" id="IPR045275">
    <property type="entry name" value="MscS_archaea/bacteria_type"/>
</dbReference>
<feature type="transmembrane region" description="Helical" evidence="2">
    <location>
        <begin position="78"/>
        <end position="97"/>
    </location>
</feature>
<feature type="transmembrane region" description="Helical" evidence="2">
    <location>
        <begin position="160"/>
        <end position="182"/>
    </location>
</feature>
<protein>
    <recommendedName>
        <fullName evidence="3">Mechanosensitive ion channel MscS domain-containing protein</fullName>
    </recommendedName>
</protein>
<dbReference type="GO" id="GO:0008381">
    <property type="term" value="F:mechanosensitive monoatomic ion channel activity"/>
    <property type="evidence" value="ECO:0007669"/>
    <property type="project" value="InterPro"/>
</dbReference>
<feature type="region of interest" description="Disordered" evidence="1">
    <location>
        <begin position="1"/>
        <end position="25"/>
    </location>
</feature>
<keyword evidence="2" id="KW-1133">Transmembrane helix</keyword>
<dbReference type="PANTHER" id="PTHR30221:SF1">
    <property type="entry name" value="SMALL-CONDUCTANCE MECHANOSENSITIVE CHANNEL"/>
    <property type="match status" value="1"/>
</dbReference>
<keyword evidence="2" id="KW-0472">Membrane</keyword>
<dbReference type="GO" id="GO:0016020">
    <property type="term" value="C:membrane"/>
    <property type="evidence" value="ECO:0007669"/>
    <property type="project" value="InterPro"/>
</dbReference>
<evidence type="ECO:0000256" key="2">
    <source>
        <dbReference type="SAM" id="Phobius"/>
    </source>
</evidence>
<feature type="domain" description="Mechanosensitive ion channel MscS" evidence="3">
    <location>
        <begin position="216"/>
        <end position="276"/>
    </location>
</feature>
<dbReference type="EMBL" id="JAKCXM010000015">
    <property type="protein sequence ID" value="KAJ0408010.1"/>
    <property type="molecule type" value="Genomic_DNA"/>
</dbReference>
<sequence length="351" mass="39806">MSTIGKDPARGNNNVFPRDTNGSFPSDGSDDQWRVFLGIALFVGSYVFRVEIVRFTLRLFRRAVPNLFVWIKEFEKNLLRPLSWVVFVLLAWFATYVMDLRNLLNMKSTTIPSLIRLLLGIPLVWTVICLCNYVTWGIIRIQGWSRSSREDDDDYSRVLIITEGIGVIKVLVVAAVVSSFMIDGIGEITKFESSQISTVAVIVVELVFVFGGHTWLKNTLGGLIALMDEQIKSGAHVKFLDHQGVVERFFLQCFSLRRYDKALVYIPNGLLLEHAVQIDTKTMDHRAVIHVRLDPSTSSSAMRILIQELDALMTRVFSETGAKRKSKVLGLERRNRGGSYSKSRSFYCGRE</sequence>
<dbReference type="AlphaFoldDB" id="A0AAD5M9V7"/>
<organism evidence="4 5">
    <name type="scientific">Pythium insidiosum</name>
    <name type="common">Pythiosis disease agent</name>
    <dbReference type="NCBI Taxonomy" id="114742"/>
    <lineage>
        <taxon>Eukaryota</taxon>
        <taxon>Sar</taxon>
        <taxon>Stramenopiles</taxon>
        <taxon>Oomycota</taxon>
        <taxon>Peronosporomycetes</taxon>
        <taxon>Pythiales</taxon>
        <taxon>Pythiaceae</taxon>
        <taxon>Pythium</taxon>
    </lineage>
</organism>
<reference evidence="4" key="1">
    <citation type="submission" date="2021-12" db="EMBL/GenBank/DDBJ databases">
        <title>Prjna785345.</title>
        <authorList>
            <person name="Rujirawat T."/>
            <person name="Krajaejun T."/>
        </authorList>
    </citation>
    <scope>NUCLEOTIDE SEQUENCE</scope>
    <source>
        <strain evidence="4">Pi057C3</strain>
    </source>
</reference>
<keyword evidence="2" id="KW-0812">Transmembrane</keyword>
<feature type="compositionally biased region" description="Polar residues" evidence="1">
    <location>
        <begin position="11"/>
        <end position="25"/>
    </location>
</feature>
<comment type="caution">
    <text evidence="4">The sequence shown here is derived from an EMBL/GenBank/DDBJ whole genome shotgun (WGS) entry which is preliminary data.</text>
</comment>
<dbReference type="SUPFAM" id="SSF50182">
    <property type="entry name" value="Sm-like ribonucleoproteins"/>
    <property type="match status" value="1"/>
</dbReference>